<evidence type="ECO:0000256" key="1">
    <source>
        <dbReference type="ARBA" id="ARBA00001974"/>
    </source>
</evidence>
<evidence type="ECO:0000256" key="6">
    <source>
        <dbReference type="ARBA" id="ARBA00023157"/>
    </source>
</evidence>
<organism evidence="10 11">
    <name type="scientific">Phoenix dactylifera</name>
    <name type="common">Date palm</name>
    <dbReference type="NCBI Taxonomy" id="42345"/>
    <lineage>
        <taxon>Eukaryota</taxon>
        <taxon>Viridiplantae</taxon>
        <taxon>Streptophyta</taxon>
        <taxon>Embryophyta</taxon>
        <taxon>Tracheophyta</taxon>
        <taxon>Spermatophyta</taxon>
        <taxon>Magnoliopsida</taxon>
        <taxon>Liliopsida</taxon>
        <taxon>Arecaceae</taxon>
        <taxon>Coryphoideae</taxon>
        <taxon>Phoeniceae</taxon>
        <taxon>Phoenix</taxon>
    </lineage>
</organism>
<keyword evidence="10" id="KW-1185">Reference proteome</keyword>
<dbReference type="InterPro" id="IPR016166">
    <property type="entry name" value="FAD-bd_PCMH"/>
</dbReference>
<keyword evidence="6" id="KW-1015">Disulfide bond</keyword>
<proteinExistence type="inferred from homology"/>
<evidence type="ECO:0000256" key="8">
    <source>
        <dbReference type="SAM" id="SignalP"/>
    </source>
</evidence>
<keyword evidence="5" id="KW-0274">FAD</keyword>
<dbReference type="PANTHER" id="PTHR32448">
    <property type="entry name" value="OS08G0158400 PROTEIN"/>
    <property type="match status" value="1"/>
</dbReference>
<dbReference type="RefSeq" id="XP_008807194.2">
    <property type="nucleotide sequence ID" value="XM_008808972.3"/>
</dbReference>
<dbReference type="Gene3D" id="3.30.465.10">
    <property type="match status" value="1"/>
</dbReference>
<dbReference type="Gene3D" id="3.30.43.10">
    <property type="entry name" value="Uridine Diphospho-n-acetylenolpyruvylglucosamine Reductase, domain 2"/>
    <property type="match status" value="1"/>
</dbReference>
<keyword evidence="4 8" id="KW-0732">Signal</keyword>
<dbReference type="Pfam" id="PF01565">
    <property type="entry name" value="FAD_binding_4"/>
    <property type="match status" value="1"/>
</dbReference>
<dbReference type="GeneID" id="103719635"/>
<keyword evidence="7" id="KW-0325">Glycoprotein</keyword>
<gene>
    <name evidence="11" type="primary">LOC103719635</name>
</gene>
<dbReference type="KEGG" id="pda:103719635"/>
<evidence type="ECO:0000256" key="7">
    <source>
        <dbReference type="ARBA" id="ARBA00023180"/>
    </source>
</evidence>
<dbReference type="OrthoDB" id="407275at2759"/>
<comment type="cofactor">
    <cofactor evidence="1">
        <name>FAD</name>
        <dbReference type="ChEBI" id="CHEBI:57692"/>
    </cofactor>
</comment>
<evidence type="ECO:0000256" key="5">
    <source>
        <dbReference type="ARBA" id="ARBA00022827"/>
    </source>
</evidence>
<dbReference type="FunFam" id="3.30.43.10:FF:000004">
    <property type="entry name" value="Berberine bridge enzyme-like 15"/>
    <property type="match status" value="1"/>
</dbReference>
<reference evidence="11" key="2">
    <citation type="submission" date="2025-08" db="UniProtKB">
        <authorList>
            <consortium name="RefSeq"/>
        </authorList>
    </citation>
    <scope>IDENTIFICATION</scope>
    <source>
        <tissue evidence="11">Young leaves</tissue>
    </source>
</reference>
<dbReference type="Pfam" id="PF08031">
    <property type="entry name" value="BBE"/>
    <property type="match status" value="1"/>
</dbReference>
<dbReference type="GO" id="GO:0071949">
    <property type="term" value="F:FAD binding"/>
    <property type="evidence" value="ECO:0007669"/>
    <property type="project" value="InterPro"/>
</dbReference>
<feature type="domain" description="FAD-binding PCMH-type" evidence="9">
    <location>
        <begin position="77"/>
        <end position="252"/>
    </location>
</feature>
<evidence type="ECO:0000313" key="11">
    <source>
        <dbReference type="RefSeq" id="XP_008807194.2"/>
    </source>
</evidence>
<evidence type="ECO:0000256" key="3">
    <source>
        <dbReference type="ARBA" id="ARBA00022630"/>
    </source>
</evidence>
<protein>
    <submittedName>
        <fullName evidence="11">Berberine bridge enzyme-like 23</fullName>
    </submittedName>
</protein>
<dbReference type="InterPro" id="IPR012951">
    <property type="entry name" value="BBE"/>
</dbReference>
<sequence length="537" mass="59839">MAISAFGNLAIIALLLLTATSAITASNTAHEDFLQCFLSHTQSTNASSHLVYAPDTTAYNTVLRSSIQNIRFLYSSATKKPVLIVTPTNESHVQASVICSRKYGLNIRVRSGGHDYEGMSYVSDHEVFIIVDLANLRSITVDAEHSNAWVQAGATLGELYYTIGVKNKTAAFSAGVCPTIGVGGHISGGGIGMISSKYGTAADNVIDAQLVDADGNLLNRESMGEDLFWAIKGGGAASFGIVLSYKLKLAYVPPTVTAFNINRNLGQNATYLVSRWQQIAAKFDENLYMRVIALAVDDSTTGNRTIQAVFNSLFLGTCKELVTLMETSFPELGFEAKDCSGSEMSWLESVLFFAGYSNESANILLDRRPEYNSSFKAKSDFVREPIPETEWEKIWKFLLEAEDEPLVMIMDSFGGRLSEISESAIPFPHRKGNLYMIQYFMRWFQMDPAVTKRHLDWMRKLYGFMTPYVSSHPRAAYLNYKDIDLGRTDKHTTYEDARVWGIKYFKDNFKRLAFVKAKVDPDNFFRNEQSIPPLLSL</sequence>
<dbReference type="InterPro" id="IPR016167">
    <property type="entry name" value="FAD-bd_PCMH_sub1"/>
</dbReference>
<accession>A0A8B7CV31</accession>
<evidence type="ECO:0000313" key="10">
    <source>
        <dbReference type="Proteomes" id="UP000228380"/>
    </source>
</evidence>
<feature type="signal peptide" evidence="8">
    <location>
        <begin position="1"/>
        <end position="25"/>
    </location>
</feature>
<evidence type="ECO:0000256" key="4">
    <source>
        <dbReference type="ARBA" id="ARBA00022729"/>
    </source>
</evidence>
<dbReference type="InterPro" id="IPR036318">
    <property type="entry name" value="FAD-bd_PCMH-like_sf"/>
</dbReference>
<dbReference type="Proteomes" id="UP000228380">
    <property type="component" value="Chromosome 9"/>
</dbReference>
<feature type="chain" id="PRO_5034427300" evidence="8">
    <location>
        <begin position="26"/>
        <end position="537"/>
    </location>
</feature>
<dbReference type="InterPro" id="IPR016169">
    <property type="entry name" value="FAD-bd_PCMH_sub2"/>
</dbReference>
<name>A0A8B7CV31_PHODC</name>
<dbReference type="InterPro" id="IPR006094">
    <property type="entry name" value="Oxid_FAD_bind_N"/>
</dbReference>
<keyword evidence="3" id="KW-0285">Flavoprotein</keyword>
<reference evidence="10" key="1">
    <citation type="journal article" date="2019" name="Nat. Commun.">
        <title>Genome-wide association mapping of date palm fruit traits.</title>
        <authorList>
            <person name="Hazzouri K.M."/>
            <person name="Gros-Balthazard M."/>
            <person name="Flowers J.M."/>
            <person name="Copetti D."/>
            <person name="Lemansour A."/>
            <person name="Lebrun M."/>
            <person name="Masmoudi K."/>
            <person name="Ferrand S."/>
            <person name="Dhar M.I."/>
            <person name="Fresquez Z.A."/>
            <person name="Rosas U."/>
            <person name="Zhang J."/>
            <person name="Talag J."/>
            <person name="Lee S."/>
            <person name="Kudrna D."/>
            <person name="Powell R.F."/>
            <person name="Leitch I.J."/>
            <person name="Krueger R.R."/>
            <person name="Wing R.A."/>
            <person name="Amiri K.M.A."/>
            <person name="Purugganan M.D."/>
        </authorList>
    </citation>
    <scope>NUCLEOTIDE SEQUENCE [LARGE SCALE GENOMIC DNA]</scope>
    <source>
        <strain evidence="10">cv. Khalas</strain>
    </source>
</reference>
<dbReference type="PROSITE" id="PS51387">
    <property type="entry name" value="FAD_PCMH"/>
    <property type="match status" value="1"/>
</dbReference>
<evidence type="ECO:0000259" key="9">
    <source>
        <dbReference type="PROSITE" id="PS51387"/>
    </source>
</evidence>
<dbReference type="GO" id="GO:0016491">
    <property type="term" value="F:oxidoreductase activity"/>
    <property type="evidence" value="ECO:0007669"/>
    <property type="project" value="InterPro"/>
</dbReference>
<evidence type="ECO:0000256" key="2">
    <source>
        <dbReference type="ARBA" id="ARBA00005466"/>
    </source>
</evidence>
<dbReference type="Gene3D" id="3.40.462.20">
    <property type="match status" value="1"/>
</dbReference>
<dbReference type="AlphaFoldDB" id="A0A8B7CV31"/>
<dbReference type="SUPFAM" id="SSF56176">
    <property type="entry name" value="FAD-binding/transporter-associated domain-like"/>
    <property type="match status" value="1"/>
</dbReference>
<comment type="similarity">
    <text evidence="2">Belongs to the oxygen-dependent FAD-linked oxidoreductase family.</text>
</comment>